<organism evidence="2">
    <name type="scientific">Tanacetum cinerariifolium</name>
    <name type="common">Dalmatian daisy</name>
    <name type="synonym">Chrysanthemum cinerariifolium</name>
    <dbReference type="NCBI Taxonomy" id="118510"/>
    <lineage>
        <taxon>Eukaryota</taxon>
        <taxon>Viridiplantae</taxon>
        <taxon>Streptophyta</taxon>
        <taxon>Embryophyta</taxon>
        <taxon>Tracheophyta</taxon>
        <taxon>Spermatophyta</taxon>
        <taxon>Magnoliopsida</taxon>
        <taxon>eudicotyledons</taxon>
        <taxon>Gunneridae</taxon>
        <taxon>Pentapetalae</taxon>
        <taxon>asterids</taxon>
        <taxon>campanulids</taxon>
        <taxon>Asterales</taxon>
        <taxon>Asteraceae</taxon>
        <taxon>Asteroideae</taxon>
        <taxon>Anthemideae</taxon>
        <taxon>Anthemidinae</taxon>
        <taxon>Tanacetum</taxon>
    </lineage>
</organism>
<comment type="caution">
    <text evidence="2">The sequence shown here is derived from an EMBL/GenBank/DDBJ whole genome shotgun (WGS) entry which is preliminary data.</text>
</comment>
<feature type="coiled-coil region" evidence="1">
    <location>
        <begin position="73"/>
        <end position="107"/>
    </location>
</feature>
<name>A0A699T991_TANCI</name>
<gene>
    <name evidence="2" type="ORF">Tci_877917</name>
</gene>
<dbReference type="EMBL" id="BKCJ011221775">
    <property type="protein sequence ID" value="GFD05948.1"/>
    <property type="molecule type" value="Genomic_DNA"/>
</dbReference>
<sequence>MSVNLLSGHLVLPSSPLYHPRDFVPEEIMPPQKRARFLSPPSSSTDLSASPQVFEIREISQTAVARQPIILTLMTRLRDFDRLETELQEARNQIVRFQKEKMRHDDEVVFTRVKISNLEVLIENIQIHHRSDIKSLLDTIHELKNHKGGPSS</sequence>
<feature type="non-terminal residue" evidence="2">
    <location>
        <position position="152"/>
    </location>
</feature>
<dbReference type="AlphaFoldDB" id="A0A699T991"/>
<accession>A0A699T991</accession>
<protein>
    <submittedName>
        <fullName evidence="2">Uncharacterized protein</fullName>
    </submittedName>
</protein>
<proteinExistence type="predicted"/>
<evidence type="ECO:0000313" key="2">
    <source>
        <dbReference type="EMBL" id="GFD05948.1"/>
    </source>
</evidence>
<reference evidence="2" key="1">
    <citation type="journal article" date="2019" name="Sci. Rep.">
        <title>Draft genome of Tanacetum cinerariifolium, the natural source of mosquito coil.</title>
        <authorList>
            <person name="Yamashiro T."/>
            <person name="Shiraishi A."/>
            <person name="Satake H."/>
            <person name="Nakayama K."/>
        </authorList>
    </citation>
    <scope>NUCLEOTIDE SEQUENCE</scope>
</reference>
<evidence type="ECO:0000256" key="1">
    <source>
        <dbReference type="SAM" id="Coils"/>
    </source>
</evidence>
<keyword evidence="1" id="KW-0175">Coiled coil</keyword>